<dbReference type="GO" id="GO:0005811">
    <property type="term" value="C:lipid droplet"/>
    <property type="evidence" value="ECO:0007669"/>
    <property type="project" value="UniProtKB-SubCell"/>
</dbReference>
<keyword evidence="3" id="KW-0551">Lipid droplet</keyword>
<keyword evidence="4" id="KW-0256">Endoplasmic reticulum</keyword>
<evidence type="ECO:0000256" key="6">
    <source>
        <dbReference type="ARBA" id="ARBA00035634"/>
    </source>
</evidence>
<protein>
    <submittedName>
        <fullName evidence="10">Ancient ubiquitous protein 1</fullName>
    </submittedName>
</protein>
<sequence>MRGSDTSEGALPIRELFIEERWPSCFFKRCILFAYAPFGIIVLIFRLLIGLHVFVTACILRKTMLLRCTVLRVMSSILGVVVLSGGPAGGWDRKTPLIVANHLTVLDHMAVDLIEPCILPSVWNIPNLLRWCLGYADLGARQGRAELVRQTRQFCATSAVPVLTFPEGAMTSGRKGLLKFSSWPFEVSDTIQPVLITVYRPMFGDVAHSVLGGAWWQDVLYFLFVPVTIIKVHWLAPIRRRTNCTSEEQQLETTEEFAQRVAELMAQKLNVQATLYTSSDAVDEAKRHLNEVRERSARRAISALGNPSTSQSPRRSARVPATQLDSLAMKIKQAFPAISLITIRDDLEITQDGNVTCERITSGQLSNKNTTLLSNEMPGGDGWAVSADPMEWRKTFMNRKWSMIEINRAKYLKRINDKLLAMSREE</sequence>
<feature type="domain" description="CUE" evidence="9">
    <location>
        <begin position="323"/>
        <end position="365"/>
    </location>
</feature>
<proteinExistence type="evidence at transcript level"/>
<keyword evidence="8" id="KW-0812">Transmembrane</keyword>
<dbReference type="GO" id="GO:0005789">
    <property type="term" value="C:endoplasmic reticulum membrane"/>
    <property type="evidence" value="ECO:0007669"/>
    <property type="project" value="UniProtKB-SubCell"/>
</dbReference>
<reference evidence="10" key="1">
    <citation type="journal article" date="2011" name="Genome Res.">
        <title>Deep small RNA sequencing from the nematode Ascaris reveals conservation, functional diversification, and novel developmental profiles.</title>
        <authorList>
            <person name="Wang J."/>
            <person name="Czech B."/>
            <person name="Crunk A."/>
            <person name="Wallace A."/>
            <person name="Mitreva M."/>
            <person name="Hannon G.J."/>
            <person name="Davis R.E."/>
        </authorList>
    </citation>
    <scope>NUCLEOTIDE SEQUENCE</scope>
</reference>
<dbReference type="EMBL" id="JI170477">
    <property type="protein sequence ID" value="ADY44571.1"/>
    <property type="molecule type" value="mRNA"/>
</dbReference>
<dbReference type="PANTHER" id="PTHR15486">
    <property type="entry name" value="ANCIENT UBIQUITOUS PROTEIN"/>
    <property type="match status" value="1"/>
</dbReference>
<evidence type="ECO:0000259" key="9">
    <source>
        <dbReference type="PROSITE" id="PS51140"/>
    </source>
</evidence>
<feature type="region of interest" description="Disordered" evidence="7">
    <location>
        <begin position="298"/>
        <end position="319"/>
    </location>
</feature>
<dbReference type="AlphaFoldDB" id="F1L367"/>
<evidence type="ECO:0000256" key="3">
    <source>
        <dbReference type="ARBA" id="ARBA00022677"/>
    </source>
</evidence>
<dbReference type="PROSITE" id="PS51140">
    <property type="entry name" value="CUE"/>
    <property type="match status" value="1"/>
</dbReference>
<keyword evidence="5 8" id="KW-0472">Membrane</keyword>
<evidence type="ECO:0000256" key="5">
    <source>
        <dbReference type="ARBA" id="ARBA00023136"/>
    </source>
</evidence>
<organism evidence="10">
    <name type="scientific">Ascaris suum</name>
    <name type="common">Pig roundworm</name>
    <name type="synonym">Ascaris lumbricoides</name>
    <dbReference type="NCBI Taxonomy" id="6253"/>
    <lineage>
        <taxon>Eukaryota</taxon>
        <taxon>Metazoa</taxon>
        <taxon>Ecdysozoa</taxon>
        <taxon>Nematoda</taxon>
        <taxon>Chromadorea</taxon>
        <taxon>Rhabditida</taxon>
        <taxon>Spirurina</taxon>
        <taxon>Ascaridomorpha</taxon>
        <taxon>Ascaridoidea</taxon>
        <taxon>Ascarididae</taxon>
        <taxon>Ascaris</taxon>
    </lineage>
</organism>
<dbReference type="PANTHER" id="PTHR15486:SF96">
    <property type="entry name" value="LIPID DROPLET-REGULATING VLDL ASSEMBLY FACTOR AUP1"/>
    <property type="match status" value="1"/>
</dbReference>
<feature type="transmembrane region" description="Helical" evidence="8">
    <location>
        <begin position="32"/>
        <end position="57"/>
    </location>
</feature>
<evidence type="ECO:0000256" key="4">
    <source>
        <dbReference type="ARBA" id="ARBA00022824"/>
    </source>
</evidence>
<dbReference type="InterPro" id="IPR003892">
    <property type="entry name" value="CUE"/>
</dbReference>
<dbReference type="SUPFAM" id="SSF69593">
    <property type="entry name" value="Glycerol-3-phosphate (1)-acyltransferase"/>
    <property type="match status" value="1"/>
</dbReference>
<name>F1L367_ASCSU</name>
<evidence type="ECO:0000256" key="1">
    <source>
        <dbReference type="ARBA" id="ARBA00004406"/>
    </source>
</evidence>
<evidence type="ECO:0000256" key="2">
    <source>
        <dbReference type="ARBA" id="ARBA00004502"/>
    </source>
</evidence>
<evidence type="ECO:0000256" key="7">
    <source>
        <dbReference type="SAM" id="MobiDB-lite"/>
    </source>
</evidence>
<dbReference type="GO" id="GO:0043130">
    <property type="term" value="F:ubiquitin binding"/>
    <property type="evidence" value="ECO:0007669"/>
    <property type="project" value="InterPro"/>
</dbReference>
<comment type="similarity">
    <text evidence="6">Belongs to the AUP1 family.</text>
</comment>
<feature type="compositionally biased region" description="Polar residues" evidence="7">
    <location>
        <begin position="305"/>
        <end position="314"/>
    </location>
</feature>
<evidence type="ECO:0000256" key="8">
    <source>
        <dbReference type="SAM" id="Phobius"/>
    </source>
</evidence>
<feature type="transmembrane region" description="Helical" evidence="8">
    <location>
        <begin position="69"/>
        <end position="88"/>
    </location>
</feature>
<keyword evidence="8" id="KW-1133">Transmembrane helix</keyword>
<dbReference type="GO" id="GO:0036503">
    <property type="term" value="P:ERAD pathway"/>
    <property type="evidence" value="ECO:0007669"/>
    <property type="project" value="TreeGrafter"/>
</dbReference>
<dbReference type="Gene3D" id="1.10.8.10">
    <property type="entry name" value="DNA helicase RuvA subunit, C-terminal domain"/>
    <property type="match status" value="1"/>
</dbReference>
<evidence type="ECO:0000313" key="10">
    <source>
        <dbReference type="EMBL" id="ADY44571.1"/>
    </source>
</evidence>
<comment type="subcellular location">
    <subcellularLocation>
        <location evidence="1">Endoplasmic reticulum membrane</location>
        <topology evidence="1">Peripheral membrane protein</topology>
    </subcellularLocation>
    <subcellularLocation>
        <location evidence="2">Lipid droplet</location>
    </subcellularLocation>
</comment>
<accession>F1L367</accession>